<organism evidence="2 3">
    <name type="scientific">Haloprofundus marisrubri</name>
    <dbReference type="NCBI Taxonomy" id="1514971"/>
    <lineage>
        <taxon>Archaea</taxon>
        <taxon>Methanobacteriati</taxon>
        <taxon>Methanobacteriota</taxon>
        <taxon>Stenosarchaea group</taxon>
        <taxon>Halobacteria</taxon>
        <taxon>Halobacteriales</taxon>
        <taxon>Haloferacaceae</taxon>
        <taxon>Haloprofundus</taxon>
    </lineage>
</organism>
<proteinExistence type="predicted"/>
<protein>
    <submittedName>
        <fullName evidence="2">Uncharacterized protein</fullName>
    </submittedName>
</protein>
<dbReference type="AlphaFoldDB" id="A0A0W1R395"/>
<dbReference type="EMBL" id="LOPU01000039">
    <property type="protein sequence ID" value="KTG07799.1"/>
    <property type="molecule type" value="Genomic_DNA"/>
</dbReference>
<evidence type="ECO:0000256" key="1">
    <source>
        <dbReference type="SAM" id="MobiDB-lite"/>
    </source>
</evidence>
<reference evidence="2 3" key="1">
    <citation type="submission" date="2015-12" db="EMBL/GenBank/DDBJ databases">
        <title>Haloprofundus marisrubri gen. nov., sp. nov., an extremely halophilic archaeon isolated from the Discovery deep brine-seawater interface in the Red Sea.</title>
        <authorList>
            <person name="Zhang G."/>
            <person name="Stingl U."/>
            <person name="Rashid M."/>
        </authorList>
    </citation>
    <scope>NUCLEOTIDE SEQUENCE [LARGE SCALE GENOMIC DNA]</scope>
    <source>
        <strain evidence="2 3">SB9</strain>
    </source>
</reference>
<name>A0A0W1R395_9EURY</name>
<sequence>MRKKRPEIHPNLYEQVEQFADDVVPHVDASDLKFELQLKAVLEHYVETKQELAEIEQQSNHFESTAESTTLSTGGPFGLDDSPGGRHR</sequence>
<dbReference type="Proteomes" id="UP000054387">
    <property type="component" value="Unassembled WGS sequence"/>
</dbReference>
<accession>A0A0W1R395</accession>
<keyword evidence="3" id="KW-1185">Reference proteome</keyword>
<feature type="compositionally biased region" description="Polar residues" evidence="1">
    <location>
        <begin position="56"/>
        <end position="73"/>
    </location>
</feature>
<feature type="region of interest" description="Disordered" evidence="1">
    <location>
        <begin position="56"/>
        <end position="88"/>
    </location>
</feature>
<comment type="caution">
    <text evidence="2">The sequence shown here is derived from an EMBL/GenBank/DDBJ whole genome shotgun (WGS) entry which is preliminary data.</text>
</comment>
<gene>
    <name evidence="2" type="ORF">AUR64_02115</name>
</gene>
<evidence type="ECO:0000313" key="3">
    <source>
        <dbReference type="Proteomes" id="UP000054387"/>
    </source>
</evidence>
<evidence type="ECO:0000313" key="2">
    <source>
        <dbReference type="EMBL" id="KTG07799.1"/>
    </source>
</evidence>